<reference evidence="1 2" key="1">
    <citation type="submission" date="2020-08" db="EMBL/GenBank/DDBJ databases">
        <title>Aphidius gifuensis genome sequencing and assembly.</title>
        <authorList>
            <person name="Du Z."/>
        </authorList>
    </citation>
    <scope>NUCLEOTIDE SEQUENCE [LARGE SCALE GENOMIC DNA]</scope>
    <source>
        <strain evidence="1">YNYX2018</strain>
        <tissue evidence="1">Adults</tissue>
    </source>
</reference>
<proteinExistence type="predicted"/>
<keyword evidence="2" id="KW-1185">Reference proteome</keyword>
<dbReference type="Proteomes" id="UP000639338">
    <property type="component" value="Unassembled WGS sequence"/>
</dbReference>
<evidence type="ECO:0000313" key="1">
    <source>
        <dbReference type="EMBL" id="KAF7991971.1"/>
    </source>
</evidence>
<accession>A0A834XTK7</accession>
<organism evidence="1 2">
    <name type="scientific">Aphidius gifuensis</name>
    <name type="common">Parasitoid wasp</name>
    <dbReference type="NCBI Taxonomy" id="684658"/>
    <lineage>
        <taxon>Eukaryota</taxon>
        <taxon>Metazoa</taxon>
        <taxon>Ecdysozoa</taxon>
        <taxon>Arthropoda</taxon>
        <taxon>Hexapoda</taxon>
        <taxon>Insecta</taxon>
        <taxon>Pterygota</taxon>
        <taxon>Neoptera</taxon>
        <taxon>Endopterygota</taxon>
        <taxon>Hymenoptera</taxon>
        <taxon>Apocrita</taxon>
        <taxon>Ichneumonoidea</taxon>
        <taxon>Braconidae</taxon>
        <taxon>Aphidiinae</taxon>
        <taxon>Aphidius</taxon>
    </lineage>
</organism>
<name>A0A834XTK7_APHGI</name>
<dbReference type="AlphaFoldDB" id="A0A834XTK7"/>
<sequence length="731" mass="86142">MKYLSTSMSTQWNNLENFYSNIVEEFDKSIKNNKKNLTECLEEPKKQVVEKIISAWDQNNRCQNERKFKYEDYIITMMNSFKKSPMFQSCYDQKYSTQKSLKCIDEKTSIMDKEMMKKYEIIQKYLYDFNGILSTEINMCWNTFNSTIENLFINSKNKYIACVEKVNSVIDLINSNRYTNYTTFRNLFIFRDHLLNDMKKISIQKIQQFAAINDNSPAMKIFQNINSKEHTTCCLELSKQRVDIATKAALNQTNTCFEDQRTKLENILNETVESDNVKEVFSTCYQENPPLKVVLLCFDWNLLTQIEQVKTTHKNISDNIKKQNELLPSLLYHCLFNTMDNLNAFIVHGNSLEYIYEDQMKYLSTSMSNQWNNVKNFYSYIVEEFDELIENNKQKNITECIEEPKKQLAAKIISAWDENTRCRSEKKFNYDEFIITMIKTYKSSPLVQSCYDEKYSTQKLLKCIDEKTSIMDKEMMKKYEIIQKYLYDFNGILSTEINMCWNTLNSTIQNIFINSKNKFNACAKKISTPLVTLITPNQYMNYTTFRDLFIFRDNLLDNMKKISIKKIQQFAFINSNAQVINIFKNIDPKDNATCCLELLKQRVDIATKIAFNQTNTCFGNQTTKLENILDETIEGDNIKEEFFICYEKNLPLKVVLSCFDWNLSTDIEKVQIPHENISDYIEKKNELLSSLISDCLLNAMNSFNEFIIKSNKHFDNCIEKKKFIGNCVDDI</sequence>
<gene>
    <name evidence="1" type="ORF">HCN44_010772</name>
</gene>
<evidence type="ECO:0000313" key="2">
    <source>
        <dbReference type="Proteomes" id="UP000639338"/>
    </source>
</evidence>
<protein>
    <submittedName>
        <fullName evidence="1">Uncharacterized protein</fullName>
    </submittedName>
</protein>
<comment type="caution">
    <text evidence="1">The sequence shown here is derived from an EMBL/GenBank/DDBJ whole genome shotgun (WGS) entry which is preliminary data.</text>
</comment>
<dbReference type="EMBL" id="JACMRX010000004">
    <property type="protein sequence ID" value="KAF7991971.1"/>
    <property type="molecule type" value="Genomic_DNA"/>
</dbReference>